<keyword evidence="6" id="KW-0285">Flavoprotein</keyword>
<keyword evidence="7" id="KW-0274">FAD</keyword>
<name>A0A084GJP6_METID</name>
<dbReference type="STRING" id="246786.GS18_0219420"/>
<dbReference type="PANTHER" id="PTHR42802:SF1">
    <property type="entry name" value="L-ORNITHINE N(5)-MONOOXYGENASE"/>
    <property type="match status" value="1"/>
</dbReference>
<evidence type="ECO:0000256" key="13">
    <source>
        <dbReference type="ARBA" id="ARBA00032738"/>
    </source>
</evidence>
<sequence>MYDVIGIGIGPYNLGMAAILEDLPEIEAIFFDKTDEFIWHPGMLIEGTDLQVPFLADLVTFCNPRSKYTFINYLHVHNRLYPFYFFNRFDIPRREYSEYAAWAAKEIQCCRFGSCVTHVEYKKGETPHYEVHVENKEGTQVYQTRHVVMGTGSIPLLPFETEPAEDVFHSSDYMFRQESLKKKKSITVIGSGQSAAEIFLDLLQSQDLFDYELSWFTRSAGFTQLESAKLGQEVFSPDFVSYFHDLTFEQRKKALPELEQLRNGVDKTTLVSIYDLLYHRSIHGKDARVKIMPLTDVKDLMADGEKYVLKCHQWQSDTSFDHTTEGVVFATGFKPNIPEWIEGMKDEIIWEDEKLFKVEKDFRLAFKDGRKEGIYTLTNLEHSHGTGATNLALSVDRNMKIINSILGKEHFKDQGKNVFQQFMP</sequence>
<evidence type="ECO:0000313" key="15">
    <source>
        <dbReference type="EMBL" id="KEZ47558.1"/>
    </source>
</evidence>
<evidence type="ECO:0000256" key="9">
    <source>
        <dbReference type="ARBA" id="ARBA00023002"/>
    </source>
</evidence>
<dbReference type="Pfam" id="PF13434">
    <property type="entry name" value="Lys_Orn_oxgnase"/>
    <property type="match status" value="1"/>
</dbReference>
<comment type="similarity">
    <text evidence="3">Belongs to the lysine N(6)-hydroxylase/L-ornithine N(5)-oxygenase family.</text>
</comment>
<dbReference type="PANTHER" id="PTHR42802">
    <property type="entry name" value="MONOOXYGENASE"/>
    <property type="match status" value="1"/>
</dbReference>
<evidence type="ECO:0000256" key="10">
    <source>
        <dbReference type="ARBA" id="ARBA00029939"/>
    </source>
</evidence>
<evidence type="ECO:0000256" key="6">
    <source>
        <dbReference type="ARBA" id="ARBA00022630"/>
    </source>
</evidence>
<reference evidence="15 16" key="1">
    <citation type="journal article" date="2005" name="Int. J. Syst. Evol. Microbiol.">
        <title>Bacillus cibi sp. nov., isolated from jeotgal, a traditional Korean fermented seafood.</title>
        <authorList>
            <person name="Yoon J.H."/>
            <person name="Lee C.H."/>
            <person name="Oh T.K."/>
        </authorList>
    </citation>
    <scope>NUCLEOTIDE SEQUENCE [LARGE SCALE GENOMIC DNA]</scope>
    <source>
        <strain evidence="15 16">DSM 16189</strain>
    </source>
</reference>
<comment type="cofactor">
    <cofactor evidence="1">
        <name>FAD</name>
        <dbReference type="ChEBI" id="CHEBI:57692"/>
    </cofactor>
</comment>
<evidence type="ECO:0000256" key="2">
    <source>
        <dbReference type="ARBA" id="ARBA00004924"/>
    </source>
</evidence>
<dbReference type="GO" id="GO:0047091">
    <property type="term" value="F:L-lysine 6-monooxygenase (NADPH) activity"/>
    <property type="evidence" value="ECO:0007669"/>
    <property type="project" value="UniProtKB-EC"/>
</dbReference>
<dbReference type="Proteomes" id="UP000028549">
    <property type="component" value="Unassembled WGS sequence"/>
</dbReference>
<evidence type="ECO:0000313" key="16">
    <source>
        <dbReference type="Proteomes" id="UP000028549"/>
    </source>
</evidence>
<keyword evidence="15" id="KW-0503">Monooxygenase</keyword>
<comment type="pathway">
    <text evidence="2">Siderophore biosynthesis.</text>
</comment>
<evidence type="ECO:0000256" key="12">
    <source>
        <dbReference type="ARBA" id="ARBA00032493"/>
    </source>
</evidence>
<dbReference type="AlphaFoldDB" id="A0A084GJP6"/>
<evidence type="ECO:0000256" key="14">
    <source>
        <dbReference type="ARBA" id="ARBA00048407"/>
    </source>
</evidence>
<evidence type="ECO:0000256" key="3">
    <source>
        <dbReference type="ARBA" id="ARBA00007588"/>
    </source>
</evidence>
<accession>A0A084GJP6</accession>
<dbReference type="RefSeq" id="WP_029285861.1">
    <property type="nucleotide sequence ID" value="NZ_JNVC02000019.1"/>
</dbReference>
<comment type="caution">
    <text evidence="15">The sequence shown here is derived from an EMBL/GenBank/DDBJ whole genome shotgun (WGS) entry which is preliminary data.</text>
</comment>
<gene>
    <name evidence="15" type="ORF">GS18_0219420</name>
</gene>
<evidence type="ECO:0000256" key="7">
    <source>
        <dbReference type="ARBA" id="ARBA00022827"/>
    </source>
</evidence>
<dbReference type="InterPro" id="IPR036188">
    <property type="entry name" value="FAD/NAD-bd_sf"/>
</dbReference>
<dbReference type="SUPFAM" id="SSF51905">
    <property type="entry name" value="FAD/NAD(P)-binding domain"/>
    <property type="match status" value="2"/>
</dbReference>
<dbReference type="InterPro" id="IPR025700">
    <property type="entry name" value="Lys/Orn_oxygenase"/>
</dbReference>
<evidence type="ECO:0000256" key="1">
    <source>
        <dbReference type="ARBA" id="ARBA00001974"/>
    </source>
</evidence>
<dbReference type="Gene3D" id="3.50.50.60">
    <property type="entry name" value="FAD/NAD(P)-binding domain"/>
    <property type="match status" value="1"/>
</dbReference>
<keyword evidence="9" id="KW-0560">Oxidoreductase</keyword>
<evidence type="ECO:0000256" key="4">
    <source>
        <dbReference type="ARBA" id="ARBA00013076"/>
    </source>
</evidence>
<organism evidence="15 16">
    <name type="scientific">Metabacillus indicus</name>
    <name type="common">Bacillus indicus</name>
    <dbReference type="NCBI Taxonomy" id="246786"/>
    <lineage>
        <taxon>Bacteria</taxon>
        <taxon>Bacillati</taxon>
        <taxon>Bacillota</taxon>
        <taxon>Bacilli</taxon>
        <taxon>Bacillales</taxon>
        <taxon>Bacillaceae</taxon>
        <taxon>Metabacillus</taxon>
    </lineage>
</organism>
<proteinExistence type="inferred from homology"/>
<evidence type="ECO:0000256" key="5">
    <source>
        <dbReference type="ARBA" id="ARBA00016406"/>
    </source>
</evidence>
<keyword evidence="16" id="KW-1185">Reference proteome</keyword>
<protein>
    <recommendedName>
        <fullName evidence="5">L-lysine N6-monooxygenase MbtG</fullName>
        <ecNumber evidence="4">1.14.13.59</ecNumber>
    </recommendedName>
    <alternativeName>
        <fullName evidence="13">Lysine 6-N-hydroxylase</fullName>
    </alternativeName>
    <alternativeName>
        <fullName evidence="12">Lysine N6-hydroxylase</fullName>
    </alternativeName>
    <alternativeName>
        <fullName evidence="10">Lysine-N-oxygenase</fullName>
    </alternativeName>
    <alternativeName>
        <fullName evidence="11">Mycobactin synthase protein G</fullName>
    </alternativeName>
</protein>
<dbReference type="EMBL" id="JNVC02000019">
    <property type="protein sequence ID" value="KEZ47558.1"/>
    <property type="molecule type" value="Genomic_DNA"/>
</dbReference>
<keyword evidence="8" id="KW-0521">NADP</keyword>
<evidence type="ECO:0000256" key="8">
    <source>
        <dbReference type="ARBA" id="ARBA00022857"/>
    </source>
</evidence>
<evidence type="ECO:0000256" key="11">
    <source>
        <dbReference type="ARBA" id="ARBA00031158"/>
    </source>
</evidence>
<dbReference type="EC" id="1.14.13.59" evidence="4"/>
<comment type="catalytic activity">
    <reaction evidence="14">
        <text>L-lysine + NADPH + O2 = N(6)-hydroxy-L-lysine + NADP(+) + H2O</text>
        <dbReference type="Rhea" id="RHEA:23228"/>
        <dbReference type="ChEBI" id="CHEBI:15377"/>
        <dbReference type="ChEBI" id="CHEBI:15379"/>
        <dbReference type="ChEBI" id="CHEBI:32551"/>
        <dbReference type="ChEBI" id="CHEBI:57783"/>
        <dbReference type="ChEBI" id="CHEBI:57820"/>
        <dbReference type="ChEBI" id="CHEBI:58349"/>
        <dbReference type="EC" id="1.14.13.59"/>
    </reaction>
</comment>